<dbReference type="InterPro" id="IPR032466">
    <property type="entry name" value="Metal_Hydrolase"/>
</dbReference>
<dbReference type="PANTHER" id="PTHR11113">
    <property type="entry name" value="N-ACETYLGLUCOSAMINE-6-PHOSPHATE DEACETYLASE"/>
    <property type="match status" value="1"/>
</dbReference>
<accession>F2UIG8</accession>
<evidence type="ECO:0000256" key="1">
    <source>
        <dbReference type="ARBA" id="ARBA00022801"/>
    </source>
</evidence>
<dbReference type="Proteomes" id="UP000007799">
    <property type="component" value="Unassembled WGS sequence"/>
</dbReference>
<dbReference type="PANTHER" id="PTHR11113:SF15">
    <property type="entry name" value="N-ACETYLGLUCOSAMINE-6-PHOSPHATE DEACETYLASE-LIKE PROTEIN"/>
    <property type="match status" value="1"/>
</dbReference>
<dbReference type="GO" id="GO:0006046">
    <property type="term" value="P:N-acetylglucosamine catabolic process"/>
    <property type="evidence" value="ECO:0007669"/>
    <property type="project" value="TreeGrafter"/>
</dbReference>
<evidence type="ECO:0000259" key="2">
    <source>
        <dbReference type="Pfam" id="PF01979"/>
    </source>
</evidence>
<reference evidence="3" key="1">
    <citation type="submission" date="2009-08" db="EMBL/GenBank/DDBJ databases">
        <title>Annotation of Salpingoeca rosetta.</title>
        <authorList>
            <consortium name="The Broad Institute Genome Sequencing Platform"/>
            <person name="Russ C."/>
            <person name="Cuomo C."/>
            <person name="Burger G."/>
            <person name="Gray M.W."/>
            <person name="Holland P.W.H."/>
            <person name="King N."/>
            <person name="Lang F.B.F."/>
            <person name="Roger A.J."/>
            <person name="Ruiz-Trillo I."/>
            <person name="Young S.K."/>
            <person name="Zeng Q."/>
            <person name="Gargeya S."/>
            <person name="Alvarado L."/>
            <person name="Berlin A."/>
            <person name="Chapman S.B."/>
            <person name="Chen Z."/>
            <person name="Freedman E."/>
            <person name="Gellesch M."/>
            <person name="Goldberg J."/>
            <person name="Griggs A."/>
            <person name="Gujja S."/>
            <person name="Heilman E."/>
            <person name="Heiman D."/>
            <person name="Howarth C."/>
            <person name="Mehta T."/>
            <person name="Neiman D."/>
            <person name="Pearson M."/>
            <person name="Roberts A."/>
            <person name="Saif S."/>
            <person name="Shea T."/>
            <person name="Shenoy N."/>
            <person name="Sisk P."/>
            <person name="Stolte C."/>
            <person name="Sykes S."/>
            <person name="White J."/>
            <person name="Yandava C."/>
            <person name="Haas B."/>
            <person name="Nusbaum C."/>
            <person name="Birren B."/>
        </authorList>
    </citation>
    <scope>NUCLEOTIDE SEQUENCE [LARGE SCALE GENOMIC DNA]</scope>
    <source>
        <strain evidence="3">ATCC 50818</strain>
    </source>
</reference>
<dbReference type="InterPro" id="IPR006680">
    <property type="entry name" value="Amidohydro-rel"/>
</dbReference>
<dbReference type="GO" id="GO:0008448">
    <property type="term" value="F:N-acetylglucosamine-6-phosphate deacetylase activity"/>
    <property type="evidence" value="ECO:0007669"/>
    <property type="project" value="TreeGrafter"/>
</dbReference>
<evidence type="ECO:0000313" key="3">
    <source>
        <dbReference type="EMBL" id="EGD76917.1"/>
    </source>
</evidence>
<dbReference type="SUPFAM" id="SSF51556">
    <property type="entry name" value="Metallo-dependent hydrolases"/>
    <property type="match status" value="1"/>
</dbReference>
<organism evidence="4">
    <name type="scientific">Salpingoeca rosetta (strain ATCC 50818 / BSB-021)</name>
    <dbReference type="NCBI Taxonomy" id="946362"/>
    <lineage>
        <taxon>Eukaryota</taxon>
        <taxon>Choanoflagellata</taxon>
        <taxon>Craspedida</taxon>
        <taxon>Salpingoecidae</taxon>
        <taxon>Salpingoeca</taxon>
    </lineage>
</organism>
<proteinExistence type="predicted"/>
<name>F2UIG8_SALR5</name>
<dbReference type="SUPFAM" id="SSF51338">
    <property type="entry name" value="Composite domain of metallo-dependent hydrolases"/>
    <property type="match status" value="1"/>
</dbReference>
<dbReference type="Pfam" id="PF01979">
    <property type="entry name" value="Amidohydro_1"/>
    <property type="match status" value="1"/>
</dbReference>
<gene>
    <name evidence="3" type="ORF">PTSG_12700</name>
</gene>
<dbReference type="GeneID" id="16071849"/>
<dbReference type="InterPro" id="IPR011059">
    <property type="entry name" value="Metal-dep_hydrolase_composite"/>
</dbReference>
<feature type="domain" description="Amidohydrolase-related" evidence="2">
    <location>
        <begin position="312"/>
        <end position="399"/>
    </location>
</feature>
<dbReference type="KEGG" id="sre:PTSG_12700"/>
<dbReference type="STRING" id="946362.F2UIG8"/>
<keyword evidence="1" id="KW-0378">Hydrolase</keyword>
<dbReference type="OrthoDB" id="9986749at2759"/>
<dbReference type="OMA" id="LVNAAMC"/>
<protein>
    <recommendedName>
        <fullName evidence="2">Amidohydrolase-related domain-containing protein</fullName>
    </recommendedName>
</protein>
<dbReference type="eggNOG" id="KOG3892">
    <property type="taxonomic scope" value="Eukaryota"/>
</dbReference>
<keyword evidence="4" id="KW-1185">Reference proteome</keyword>
<dbReference type="Gene3D" id="3.20.20.140">
    <property type="entry name" value="Metal-dependent hydrolases"/>
    <property type="match status" value="1"/>
</dbReference>
<dbReference type="EMBL" id="GL832975">
    <property type="protein sequence ID" value="EGD76917.1"/>
    <property type="molecule type" value="Genomic_DNA"/>
</dbReference>
<dbReference type="InParanoid" id="F2UIG8"/>
<dbReference type="Gene3D" id="2.30.40.10">
    <property type="entry name" value="Urease, subunit C, domain 1"/>
    <property type="match status" value="1"/>
</dbReference>
<dbReference type="RefSeq" id="XP_004991288.1">
    <property type="nucleotide sequence ID" value="XM_004991231.1"/>
</dbReference>
<sequence length="411" mass="43848">MVLVVVEATEGAVLGDGVFQEGPVYVTVDEHGMISTVGTEKPKDSAVTLSAPLLLPGFVDIHNHGVGGSHDVAYSWTNPEFTLSKLPANGVTTVLASLLPMDRESYAASLDALLPVIAKPKPGHTRCAGIHAEGPVIRDAGALPNQNLNPSLEEFTEIVDMCQGHMKVMTISPSMEPQSDFRRTRLLLDRGIRVALGHDKHATADDIVAALRTASEYNDSTPHITHIFNVSKFHHRDTSLVNFGLCRSFPNNPTFAGLHPPTVEVIGDGLHVDTLTVAGLLSARTPAAVAFITDNILHGEPGLKSAYCGRELEVGPKGKGVYVEGTTTLAGSCLSLWDCLRFLVNEQGQNVAAACDMLSATPARVARIPRVGRIKPGYFADLLLASNDLRLQHTMIAGAVAFSFAGEVQRS</sequence>
<dbReference type="AlphaFoldDB" id="F2UIG8"/>
<evidence type="ECO:0000313" key="4">
    <source>
        <dbReference type="Proteomes" id="UP000007799"/>
    </source>
</evidence>